<dbReference type="STRING" id="521674.Plim_1461"/>
<evidence type="ECO:0000313" key="1">
    <source>
        <dbReference type="EMBL" id="ADG67295.1"/>
    </source>
</evidence>
<dbReference type="AlphaFoldDB" id="D5SW10"/>
<evidence type="ECO:0000313" key="2">
    <source>
        <dbReference type="Proteomes" id="UP000002220"/>
    </source>
</evidence>
<dbReference type="EMBL" id="CP001744">
    <property type="protein sequence ID" value="ADG67295.1"/>
    <property type="molecule type" value="Genomic_DNA"/>
</dbReference>
<accession>D5SW10</accession>
<dbReference type="KEGG" id="plm:Plim_1461"/>
<organism evidence="1 2">
    <name type="scientific">Planctopirus limnophila (strain ATCC 43296 / DSM 3776 / IFAM 1008 / Mu 290)</name>
    <name type="common">Planctomyces limnophilus</name>
    <dbReference type="NCBI Taxonomy" id="521674"/>
    <lineage>
        <taxon>Bacteria</taxon>
        <taxon>Pseudomonadati</taxon>
        <taxon>Planctomycetota</taxon>
        <taxon>Planctomycetia</taxon>
        <taxon>Planctomycetales</taxon>
        <taxon>Planctomycetaceae</taxon>
        <taxon>Planctopirus</taxon>
    </lineage>
</organism>
<gene>
    <name evidence="1" type="ordered locus">Plim_1461</name>
</gene>
<protein>
    <submittedName>
        <fullName evidence="1">Uncharacterized protein</fullName>
    </submittedName>
</protein>
<keyword evidence="2" id="KW-1185">Reference proteome</keyword>
<reference evidence="1 2" key="1">
    <citation type="journal article" date="2010" name="Stand. Genomic Sci.">
        <title>Complete genome sequence of Planctomyces limnophilus type strain (Mu 290).</title>
        <authorList>
            <person name="Labutti K."/>
            <person name="Sikorski J."/>
            <person name="Schneider S."/>
            <person name="Nolan M."/>
            <person name="Lucas S."/>
            <person name="Glavina Del Rio T."/>
            <person name="Tice H."/>
            <person name="Cheng J.F."/>
            <person name="Goodwin L."/>
            <person name="Pitluck S."/>
            <person name="Liolios K."/>
            <person name="Ivanova N."/>
            <person name="Mavromatis K."/>
            <person name="Mikhailova N."/>
            <person name="Pati A."/>
            <person name="Chen A."/>
            <person name="Palaniappan K."/>
            <person name="Land M."/>
            <person name="Hauser L."/>
            <person name="Chang Y.J."/>
            <person name="Jeffries C.D."/>
            <person name="Tindall B.J."/>
            <person name="Rohde M."/>
            <person name="Goker M."/>
            <person name="Woyke T."/>
            <person name="Bristow J."/>
            <person name="Eisen J.A."/>
            <person name="Markowitz V."/>
            <person name="Hugenholtz P."/>
            <person name="Kyrpides N.C."/>
            <person name="Klenk H.P."/>
            <person name="Lapidus A."/>
        </authorList>
    </citation>
    <scope>NUCLEOTIDE SEQUENCE [LARGE SCALE GENOMIC DNA]</scope>
    <source>
        <strain evidence="2">ATCC 43296 / DSM 3776 / IFAM 1008 / 290</strain>
    </source>
</reference>
<dbReference type="Proteomes" id="UP000002220">
    <property type="component" value="Chromosome"/>
</dbReference>
<dbReference type="HOGENOM" id="CLU_3138964_0_0_0"/>
<proteinExistence type="predicted"/>
<sequence>MSPSSRQVPVDSNTAFRNILSARCVFEVRLRLNLPIGGDCEEFNTENRH</sequence>
<name>D5SW10_PLAL2</name>